<evidence type="ECO:0000313" key="4">
    <source>
        <dbReference type="Proteomes" id="UP000000702"/>
    </source>
</evidence>
<name>F9WEN4_TRYCI</name>
<dbReference type="VEuPathDB" id="TriTrypDB:TcIL3000_0_16500"/>
<keyword evidence="4" id="KW-1185">Reference proteome</keyword>
<reference evidence="4" key="1">
    <citation type="submission" date="2011-07" db="EMBL/GenBank/DDBJ databases">
        <title>Divergent evolution of antigenic variation in African trypanosomes.</title>
        <authorList>
            <person name="Jackson A.P."/>
            <person name="Berry A."/>
            <person name="Allison H.C."/>
            <person name="Burton P."/>
            <person name="Anderson J."/>
            <person name="Aslett M."/>
            <person name="Brown R."/>
            <person name="Corton N."/>
            <person name="Harris D."/>
            <person name="Hauser H."/>
            <person name="Gamble J."/>
            <person name="Gilderthorp R."/>
            <person name="McQuillan J."/>
            <person name="Quail M.A."/>
            <person name="Sanders M."/>
            <person name="Van Tonder A."/>
            <person name="Ginger M.L."/>
            <person name="Donelson J.E."/>
            <person name="Field M.C."/>
            <person name="Barry J.D."/>
            <person name="Berriman M."/>
            <person name="Hertz-Fowler C."/>
        </authorList>
    </citation>
    <scope>NUCLEOTIDE SEQUENCE [LARGE SCALE GENOMIC DNA]</scope>
    <source>
        <strain evidence="4">IL3000</strain>
    </source>
</reference>
<accession>F9WEN4</accession>
<evidence type="ECO:0000256" key="1">
    <source>
        <dbReference type="SAM" id="MobiDB-lite"/>
    </source>
</evidence>
<gene>
    <name evidence="2" type="ORF">TCIL3000_0_07560</name>
    <name evidence="3" type="ORF">TCIL3000_0_16500</name>
</gene>
<dbReference type="AlphaFoldDB" id="F9WEN4"/>
<proteinExistence type="predicted"/>
<evidence type="ECO:0000313" key="2">
    <source>
        <dbReference type="EMBL" id="CCD15745.1"/>
    </source>
</evidence>
<dbReference type="EMBL" id="CAEQ01002042">
    <property type="protein sequence ID" value="CCD15745.1"/>
    <property type="molecule type" value="Genomic_DNA"/>
</dbReference>
<dbReference type="Proteomes" id="UP000000702">
    <property type="component" value="Unassembled WGS sequence"/>
</dbReference>
<dbReference type="EMBL" id="CAEQ01002425">
    <property type="protein sequence ID" value="CCD16747.1"/>
    <property type="molecule type" value="Genomic_DNA"/>
</dbReference>
<reference evidence="2 4" key="2">
    <citation type="journal article" date="2012" name="Proc. Natl. Acad. Sci. U.S.A.">
        <title>Antigenic diversity is generated by distinct evolutionary mechanisms in African trypanosome species.</title>
        <authorList>
            <person name="Jackson A.P."/>
            <person name="Berry A."/>
            <person name="Aslett M."/>
            <person name="Allison H.C."/>
            <person name="Burton P."/>
            <person name="Vavrova-Anderson J."/>
            <person name="Brown R."/>
            <person name="Browne H."/>
            <person name="Corton N."/>
            <person name="Hauser H."/>
            <person name="Gamble J."/>
            <person name="Gilderthorp R."/>
            <person name="Marcello L."/>
            <person name="McQuillan J."/>
            <person name="Otto T.D."/>
            <person name="Quail M.A."/>
            <person name="Sanders M.J."/>
            <person name="van Tonder A."/>
            <person name="Ginger M.L."/>
            <person name="Field M.C."/>
            <person name="Barry J.D."/>
            <person name="Hertz-Fowler C."/>
            <person name="Berriman M."/>
        </authorList>
    </citation>
    <scope>NUCLEOTIDE SEQUENCE [LARGE SCALE GENOMIC DNA]</scope>
    <source>
        <strain evidence="2 4">IL3000</strain>
    </source>
</reference>
<protein>
    <submittedName>
        <fullName evidence="2">WGS project CAEQ00000000 data, annotated contig 294</fullName>
    </submittedName>
    <submittedName>
        <fullName evidence="3">WGS project CAEQ00000000 data, annotated contig 639</fullName>
    </submittedName>
</protein>
<dbReference type="VEuPathDB" id="TriTrypDB:TcIL3000_0_07560"/>
<evidence type="ECO:0000313" key="3">
    <source>
        <dbReference type="EMBL" id="CCD16747.1"/>
    </source>
</evidence>
<comment type="caution">
    <text evidence="2">The sequence shown here is derived from an EMBL/GenBank/DDBJ whole genome shotgun (WGS) entry which is preliminary data.</text>
</comment>
<organism evidence="2 4">
    <name type="scientific">Trypanosoma congolense (strain IL3000)</name>
    <dbReference type="NCBI Taxonomy" id="1068625"/>
    <lineage>
        <taxon>Eukaryota</taxon>
        <taxon>Discoba</taxon>
        <taxon>Euglenozoa</taxon>
        <taxon>Kinetoplastea</taxon>
        <taxon>Metakinetoplastina</taxon>
        <taxon>Trypanosomatida</taxon>
        <taxon>Trypanosomatidae</taxon>
        <taxon>Trypanosoma</taxon>
        <taxon>Nannomonas</taxon>
    </lineage>
</organism>
<feature type="region of interest" description="Disordered" evidence="1">
    <location>
        <begin position="123"/>
        <end position="159"/>
    </location>
</feature>
<sequence>MNTLYHCSSKLLSVSHRHHPLNPKPSLYSVSKAHPSAIPCSPLALPCHTSLRHKISRAIHLPALQPPLATLNSPKHASSRGIHHGDSLARLCFRVGNRSQEFPARHHQLPPASVLVRWGQSPMPQRKPNDINALNNRSLRQSRRKAAISSHSCRMRRMQ</sequence>